<keyword evidence="3" id="KW-1185">Reference proteome</keyword>
<accession>A0ABY2G6E2</accession>
<feature type="signal peptide" evidence="1">
    <location>
        <begin position="1"/>
        <end position="18"/>
    </location>
</feature>
<evidence type="ECO:0000256" key="1">
    <source>
        <dbReference type="SAM" id="SignalP"/>
    </source>
</evidence>
<evidence type="ECO:0000313" key="2">
    <source>
        <dbReference type="EMBL" id="TDY11518.1"/>
    </source>
</evidence>
<reference evidence="2 3" key="1">
    <citation type="submission" date="2019-03" db="EMBL/GenBank/DDBJ databases">
        <title>Genomic Encyclopedia of Type Strains, Phase III (KMG-III): the genomes of soil and plant-associated and newly described type strains.</title>
        <authorList>
            <person name="Whitman W."/>
        </authorList>
    </citation>
    <scope>NUCLEOTIDE SEQUENCE [LARGE SCALE GENOMIC DNA]</scope>
    <source>
        <strain evidence="2 3">CGMCC 1.10957</strain>
    </source>
</reference>
<evidence type="ECO:0000313" key="3">
    <source>
        <dbReference type="Proteomes" id="UP000294930"/>
    </source>
</evidence>
<gene>
    <name evidence="2" type="ORF">A8975_2157</name>
</gene>
<sequence length="385" mass="44137">MKNTFLFAFLLFTLISNAQNEFKDGSYTSKNQEEFSGLIKIISEREIIFKHSIDSNEKILNAQAIQTFSFKKPYKKYISLSENNQPAKFFEYVIESDVSLLILDDTYYLKNETEGLNKLEVKKIETSTDQGKYESTINTYIGVLNNYSKNCKELQSKVNAVKYNRKSLSKFVSELNACTNNDINDFSIDEEVVNLFEAGVTVGGNYANFEDTTTGGYKTESPSMGLGIGGFVSFSPNINKYNLSFLFGIEYNQKKVDYSYREPNFVSDRNIVHDASVIEPYLLALYQPFYNKKGLFSPYIGLGTSYGFTLSHEIQERDNLSEVIYERDVNQTFSLLYKFGTFINVSKNKFMFELAFSDYSYQVPGEAEDYGTNFQLKIGYVFNLK</sequence>
<proteinExistence type="predicted"/>
<organism evidence="2 3">
    <name type="scientific">Meridianimaribacter flavus</name>
    <dbReference type="NCBI Taxonomy" id="571115"/>
    <lineage>
        <taxon>Bacteria</taxon>
        <taxon>Pseudomonadati</taxon>
        <taxon>Bacteroidota</taxon>
        <taxon>Flavobacteriia</taxon>
        <taxon>Flavobacteriales</taxon>
        <taxon>Flavobacteriaceae</taxon>
        <taxon>Meridianimaribacter</taxon>
    </lineage>
</organism>
<dbReference type="Proteomes" id="UP000294930">
    <property type="component" value="Unassembled WGS sequence"/>
</dbReference>
<protein>
    <recommendedName>
        <fullName evidence="4">PorT family protein</fullName>
    </recommendedName>
</protein>
<name>A0ABY2G6E2_9FLAO</name>
<dbReference type="RefSeq" id="WP_129760490.1">
    <property type="nucleotide sequence ID" value="NZ_SOQZ01000004.1"/>
</dbReference>
<evidence type="ECO:0008006" key="4">
    <source>
        <dbReference type="Google" id="ProtNLM"/>
    </source>
</evidence>
<feature type="chain" id="PRO_5045856981" description="PorT family protein" evidence="1">
    <location>
        <begin position="19"/>
        <end position="385"/>
    </location>
</feature>
<comment type="caution">
    <text evidence="2">The sequence shown here is derived from an EMBL/GenBank/DDBJ whole genome shotgun (WGS) entry which is preliminary data.</text>
</comment>
<keyword evidence="1" id="KW-0732">Signal</keyword>
<dbReference type="EMBL" id="SOQZ01000004">
    <property type="protein sequence ID" value="TDY11518.1"/>
    <property type="molecule type" value="Genomic_DNA"/>
</dbReference>